<feature type="compositionally biased region" description="Low complexity" evidence="2">
    <location>
        <begin position="758"/>
        <end position="780"/>
    </location>
</feature>
<keyword evidence="1" id="KW-0597">Phosphoprotein</keyword>
<evidence type="ECO:0000256" key="2">
    <source>
        <dbReference type="SAM" id="MobiDB-lite"/>
    </source>
</evidence>
<dbReference type="OrthoDB" id="2264563at2759"/>
<evidence type="ECO:0000256" key="1">
    <source>
        <dbReference type="ARBA" id="ARBA00022553"/>
    </source>
</evidence>
<dbReference type="SUPFAM" id="SSF50729">
    <property type="entry name" value="PH domain-like"/>
    <property type="match status" value="1"/>
</dbReference>
<dbReference type="Pfam" id="PF20399">
    <property type="entry name" value="PH_20"/>
    <property type="match status" value="1"/>
</dbReference>
<dbReference type="InterPro" id="IPR027267">
    <property type="entry name" value="AH/BAR_dom_sf"/>
</dbReference>
<name>A0A0B7MNZ3_9FUNG</name>
<reference evidence="4 5" key="1">
    <citation type="submission" date="2014-09" db="EMBL/GenBank/DDBJ databases">
        <authorList>
            <person name="Ellenberger Sabrina"/>
        </authorList>
    </citation>
    <scope>NUCLEOTIDE SEQUENCE [LARGE SCALE GENOMIC DNA]</scope>
    <source>
        <strain evidence="4 5">CBS 412.66</strain>
    </source>
</reference>
<proteinExistence type="predicted"/>
<dbReference type="InterPro" id="IPR046868">
    <property type="entry name" value="BAR_4"/>
</dbReference>
<organism evidence="4 5">
    <name type="scientific">Parasitella parasitica</name>
    <dbReference type="NCBI Taxonomy" id="35722"/>
    <lineage>
        <taxon>Eukaryota</taxon>
        <taxon>Fungi</taxon>
        <taxon>Fungi incertae sedis</taxon>
        <taxon>Mucoromycota</taxon>
        <taxon>Mucoromycotina</taxon>
        <taxon>Mucoromycetes</taxon>
        <taxon>Mucorales</taxon>
        <taxon>Mucorineae</taxon>
        <taxon>Mucoraceae</taxon>
        <taxon>Parasitella</taxon>
    </lineage>
</organism>
<feature type="domain" description="PH" evidence="3">
    <location>
        <begin position="430"/>
        <end position="544"/>
    </location>
</feature>
<evidence type="ECO:0000313" key="5">
    <source>
        <dbReference type="Proteomes" id="UP000054107"/>
    </source>
</evidence>
<keyword evidence="5" id="KW-1185">Reference proteome</keyword>
<dbReference type="InterPro" id="IPR001849">
    <property type="entry name" value="PH_domain"/>
</dbReference>
<dbReference type="Gene3D" id="2.30.29.30">
    <property type="entry name" value="Pleckstrin-homology domain (PH domain)/Phosphotyrosine-binding domain (PTB)"/>
    <property type="match status" value="1"/>
</dbReference>
<evidence type="ECO:0000313" key="4">
    <source>
        <dbReference type="EMBL" id="CEP06827.1"/>
    </source>
</evidence>
<dbReference type="AlphaFoldDB" id="A0A0B7MNZ3"/>
<dbReference type="PANTHER" id="PTHR31941">
    <property type="entry name" value="CYTOSKELETAL SIGNALING PROTEIN SLM1"/>
    <property type="match status" value="1"/>
</dbReference>
<dbReference type="STRING" id="35722.A0A0B7MNZ3"/>
<dbReference type="Pfam" id="PF20400">
    <property type="entry name" value="BAR_4"/>
    <property type="match status" value="1"/>
</dbReference>
<dbReference type="Proteomes" id="UP000054107">
    <property type="component" value="Unassembled WGS sequence"/>
</dbReference>
<feature type="region of interest" description="Disordered" evidence="2">
    <location>
        <begin position="1"/>
        <end position="20"/>
    </location>
</feature>
<sequence>MTDVLSTPSQATPPPRRPHKSRLRILSATDQMSTHSSTQSIDSLLAPSEAFYDIQGDDTASIDLAKLRYQSRFTEHFDKQQQKRPEIPTASKSLNAITSLPSLLKVHKLDRSLSFSSNDMMSNNNSRRLPDEKQINQSASLVSTPLQLPQYGSDGSVLSTQPSTTIHHPALNNASLNRADFIIARLETWHQCLKSVTNWVEEVAKISLQSSRGFSQKAYPHVDQSLQDNVDESIRTIQAGFKALTMHMAAEQQAFSKCLEKDHLPALVKLRKQVKDKIHQLKNDSTLVLDELLRRAEVTRSKMTHLNRCCKQADKVNMVLRQLKREVDEENRLRLLMIPIQKDTEEFEQQVINQIKPTVKYCYEFLAPGAWNGAENTDTTALEHLMDQITPQQTWEQFVQENEANIVSEKNPTKDYLKIKYPNKFHPMVMTLLKGKMERKVGVRKQFIERNYVLSQGGYLHQFSLNDKVSPEKTIYIPSTTIVPSIDLNQLNTVLTEYTGDASNTFEICRPATNVLQRDKISVFRTSTREELVTWCRMLVQIASGVSLSSPSLGISSSVDDDDMALKSSSLSFDELDHHPSNVRMTQLDHSLNIGTTKKISIVSVASLSPARSLRSVQTEESFNEPAAYCKSLTPPPTATTFAVSTPISNVIAEEEIYYVTDAESFVTAQLVDDGDDANPYFDKEQELKENETIDIEETTNTLIDYFQPQLNYEDDSISIASTSTAKGHTAPTTNPLDVIVNERSPSLLSTSDAQSSLYFSSASGPSSPSSLSDDLSNMSIPEFQMPTQVGSNDPPLR</sequence>
<dbReference type="PROSITE" id="PS50003">
    <property type="entry name" value="PH_DOMAIN"/>
    <property type="match status" value="1"/>
</dbReference>
<gene>
    <name evidence="4" type="primary">PARPA_00078.1 scaffold 262</name>
</gene>
<evidence type="ECO:0000259" key="3">
    <source>
        <dbReference type="PROSITE" id="PS50003"/>
    </source>
</evidence>
<protein>
    <recommendedName>
        <fullName evidence="3">PH domain-containing protein</fullName>
    </recommendedName>
</protein>
<dbReference type="InterPro" id="IPR011993">
    <property type="entry name" value="PH-like_dom_sf"/>
</dbReference>
<dbReference type="EMBL" id="LN718755">
    <property type="protein sequence ID" value="CEP06827.1"/>
    <property type="molecule type" value="Genomic_DNA"/>
</dbReference>
<feature type="region of interest" description="Disordered" evidence="2">
    <location>
        <begin position="758"/>
        <end position="798"/>
    </location>
</feature>
<dbReference type="PANTHER" id="PTHR31941:SF1">
    <property type="entry name" value="CYTOSKELETAL SIGNALING PROTEIN SLM1"/>
    <property type="match status" value="1"/>
</dbReference>
<dbReference type="InterPro" id="IPR046869">
    <property type="entry name" value="SLM1/RGC1-like_PH"/>
</dbReference>
<feature type="compositionally biased region" description="Polar residues" evidence="2">
    <location>
        <begin position="1"/>
        <end position="10"/>
    </location>
</feature>
<accession>A0A0B7MNZ3</accession>
<dbReference type="SUPFAM" id="SSF103657">
    <property type="entry name" value="BAR/IMD domain-like"/>
    <property type="match status" value="1"/>
</dbReference>